<proteinExistence type="predicted"/>
<name>A0A7W6DIL0_9SPHN</name>
<comment type="caution">
    <text evidence="1">The sequence shown here is derived from an EMBL/GenBank/DDBJ whole genome shotgun (WGS) entry which is preliminary data.</text>
</comment>
<dbReference type="AlphaFoldDB" id="A0A7W6DIL0"/>
<dbReference type="EMBL" id="JACIEB010000003">
    <property type="protein sequence ID" value="MBB3982001.1"/>
    <property type="molecule type" value="Genomic_DNA"/>
</dbReference>
<protein>
    <submittedName>
        <fullName evidence="1">Uncharacterized protein (DUF849 family)</fullName>
    </submittedName>
</protein>
<sequence length="35" mass="3803">MTTARQIVEGMGLEIATPDEARAMPDLKGADWTNI</sequence>
<evidence type="ECO:0000313" key="2">
    <source>
        <dbReference type="Proteomes" id="UP000552757"/>
    </source>
</evidence>
<dbReference type="InterPro" id="IPR013785">
    <property type="entry name" value="Aldolase_TIM"/>
</dbReference>
<dbReference type="Proteomes" id="UP000552757">
    <property type="component" value="Unassembled WGS sequence"/>
</dbReference>
<organism evidence="1 2">
    <name type="scientific">Sphingobium fontiphilum</name>
    <dbReference type="NCBI Taxonomy" id="944425"/>
    <lineage>
        <taxon>Bacteria</taxon>
        <taxon>Pseudomonadati</taxon>
        <taxon>Pseudomonadota</taxon>
        <taxon>Alphaproteobacteria</taxon>
        <taxon>Sphingomonadales</taxon>
        <taxon>Sphingomonadaceae</taxon>
        <taxon>Sphingobium</taxon>
    </lineage>
</organism>
<reference evidence="1 2" key="1">
    <citation type="submission" date="2020-08" db="EMBL/GenBank/DDBJ databases">
        <title>Genomic Encyclopedia of Type Strains, Phase IV (KMG-IV): sequencing the most valuable type-strain genomes for metagenomic binning, comparative biology and taxonomic classification.</title>
        <authorList>
            <person name="Goeker M."/>
        </authorList>
    </citation>
    <scope>NUCLEOTIDE SEQUENCE [LARGE SCALE GENOMIC DNA]</scope>
    <source>
        <strain evidence="1 2">DSM 29348</strain>
    </source>
</reference>
<keyword evidence="2" id="KW-1185">Reference proteome</keyword>
<accession>A0A7W6DIL0</accession>
<gene>
    <name evidence="1" type="ORF">GGR44_001660</name>
</gene>
<dbReference type="Gene3D" id="3.20.20.70">
    <property type="entry name" value="Aldolase class I"/>
    <property type="match status" value="1"/>
</dbReference>
<evidence type="ECO:0000313" key="1">
    <source>
        <dbReference type="EMBL" id="MBB3982001.1"/>
    </source>
</evidence>